<name>A0A7C8MAQ9_9PLEO</name>
<evidence type="ECO:0000313" key="3">
    <source>
        <dbReference type="Proteomes" id="UP000481861"/>
    </source>
</evidence>
<keyword evidence="3" id="KW-1185">Reference proteome</keyword>
<comment type="caution">
    <text evidence="2">The sequence shown here is derived from an EMBL/GenBank/DDBJ whole genome shotgun (WGS) entry which is preliminary data.</text>
</comment>
<dbReference type="EMBL" id="JAADJZ010000013">
    <property type="protein sequence ID" value="KAF2870643.1"/>
    <property type="molecule type" value="Genomic_DNA"/>
</dbReference>
<dbReference type="Proteomes" id="UP000481861">
    <property type="component" value="Unassembled WGS sequence"/>
</dbReference>
<feature type="region of interest" description="Disordered" evidence="1">
    <location>
        <begin position="78"/>
        <end position="106"/>
    </location>
</feature>
<gene>
    <name evidence="2" type="ORF">BDV95DRAFT_607793</name>
</gene>
<evidence type="ECO:0000313" key="2">
    <source>
        <dbReference type="EMBL" id="KAF2870643.1"/>
    </source>
</evidence>
<dbReference type="AlphaFoldDB" id="A0A7C8MAQ9"/>
<evidence type="ECO:0000256" key="1">
    <source>
        <dbReference type="SAM" id="MobiDB-lite"/>
    </source>
</evidence>
<sequence length="159" mass="17370">MPPALSNEFVHVPNPHYGHYRQTKREYCEQFGRVSEEEFAKLWVEQGMGEPPSQYMPMITQEEADAYVTAKIARRRAERKATRTAAGASRSAQEPSAGAGVTDSAQTIVKTEDIGTAGNSAMTIVKTEDLGAAEDAAMTVVKTEDVDENTAMAIKEEND</sequence>
<feature type="compositionally biased region" description="Low complexity" evidence="1">
    <location>
        <begin position="83"/>
        <end position="92"/>
    </location>
</feature>
<organism evidence="2 3">
    <name type="scientific">Massariosphaeria phaeospora</name>
    <dbReference type="NCBI Taxonomy" id="100035"/>
    <lineage>
        <taxon>Eukaryota</taxon>
        <taxon>Fungi</taxon>
        <taxon>Dikarya</taxon>
        <taxon>Ascomycota</taxon>
        <taxon>Pezizomycotina</taxon>
        <taxon>Dothideomycetes</taxon>
        <taxon>Pleosporomycetidae</taxon>
        <taxon>Pleosporales</taxon>
        <taxon>Pleosporales incertae sedis</taxon>
        <taxon>Massariosphaeria</taxon>
    </lineage>
</organism>
<proteinExistence type="predicted"/>
<reference evidence="2 3" key="1">
    <citation type="submission" date="2020-01" db="EMBL/GenBank/DDBJ databases">
        <authorList>
            <consortium name="DOE Joint Genome Institute"/>
            <person name="Haridas S."/>
            <person name="Albert R."/>
            <person name="Binder M."/>
            <person name="Bloem J."/>
            <person name="Labutti K."/>
            <person name="Salamov A."/>
            <person name="Andreopoulos B."/>
            <person name="Baker S.E."/>
            <person name="Barry K."/>
            <person name="Bills G."/>
            <person name="Bluhm B.H."/>
            <person name="Cannon C."/>
            <person name="Castanera R."/>
            <person name="Culley D.E."/>
            <person name="Daum C."/>
            <person name="Ezra D."/>
            <person name="Gonzalez J.B."/>
            <person name="Henrissat B."/>
            <person name="Kuo A."/>
            <person name="Liang C."/>
            <person name="Lipzen A."/>
            <person name="Lutzoni F."/>
            <person name="Magnuson J."/>
            <person name="Mondo S."/>
            <person name="Nolan M."/>
            <person name="Ohm R."/>
            <person name="Pangilinan J."/>
            <person name="Park H.-J.H."/>
            <person name="Ramirez L."/>
            <person name="Alfaro M."/>
            <person name="Sun H."/>
            <person name="Tritt A."/>
            <person name="Yoshinaga Y."/>
            <person name="Zwiers L.-H.L."/>
            <person name="Turgeon B.G."/>
            <person name="Goodwin S.B."/>
            <person name="Spatafora J.W."/>
            <person name="Crous P.W."/>
            <person name="Grigoriev I.V."/>
        </authorList>
    </citation>
    <scope>NUCLEOTIDE SEQUENCE [LARGE SCALE GENOMIC DNA]</scope>
    <source>
        <strain evidence="2 3">CBS 611.86</strain>
    </source>
</reference>
<protein>
    <submittedName>
        <fullName evidence="2">Uncharacterized protein</fullName>
    </submittedName>
</protein>
<accession>A0A7C8MAQ9</accession>